<dbReference type="PROSITE" id="PS00108">
    <property type="entry name" value="PROTEIN_KINASE_ST"/>
    <property type="match status" value="1"/>
</dbReference>
<keyword evidence="8" id="KW-1185">Reference proteome</keyword>
<dbReference type="RefSeq" id="XP_001454561.1">
    <property type="nucleotide sequence ID" value="XM_001454524.1"/>
</dbReference>
<dbReference type="EMBL" id="CT868607">
    <property type="protein sequence ID" value="CAK87164.1"/>
    <property type="molecule type" value="Genomic_DNA"/>
</dbReference>
<dbReference type="OrthoDB" id="1668230at2759"/>
<gene>
    <name evidence="7" type="ORF">GSPATT00020817001</name>
</gene>
<evidence type="ECO:0000256" key="4">
    <source>
        <dbReference type="RuleBase" id="RU000304"/>
    </source>
</evidence>
<dbReference type="PANTHER" id="PTHR44167:SF18">
    <property type="entry name" value="PROTEIN KINASE DOMAIN-CONTAINING PROTEIN"/>
    <property type="match status" value="1"/>
</dbReference>
<dbReference type="OMA" id="RINEPKW"/>
<dbReference type="FunFam" id="1.10.510.10:FF:000945">
    <property type="entry name" value="Uncharacterized protein"/>
    <property type="match status" value="1"/>
</dbReference>
<dbReference type="Gene3D" id="3.30.200.20">
    <property type="entry name" value="Phosphorylase Kinase, domain 1"/>
    <property type="match status" value="1"/>
</dbReference>
<evidence type="ECO:0000313" key="7">
    <source>
        <dbReference type="EMBL" id="CAK87164.1"/>
    </source>
</evidence>
<dbReference type="Gene3D" id="1.10.510.10">
    <property type="entry name" value="Transferase(Phosphotransferase) domain 1"/>
    <property type="match status" value="1"/>
</dbReference>
<keyword evidence="4" id="KW-0418">Kinase</keyword>
<feature type="compositionally biased region" description="Polar residues" evidence="5">
    <location>
        <begin position="374"/>
        <end position="393"/>
    </location>
</feature>
<accession>A0DVU7</accession>
<feature type="region of interest" description="Disordered" evidence="5">
    <location>
        <begin position="374"/>
        <end position="399"/>
    </location>
</feature>
<keyword evidence="2 3" id="KW-0067">ATP-binding</keyword>
<proteinExistence type="inferred from homology"/>
<sequence length="456" mass="52106">MFLNCCPNVYSLILKTQIQFIDRDIILQVNLKDQLSIILKKDFLHIYKQGEPISSFKLHFPNVIKWQFDKGLVGFTIDNGTYLTEEAYKLKEYLNGRLFFSKIQDFYTPLQILGKGSTAKVLLVKSKIGESFYAAKCVPKTESIIQEIEINNLLDHPAFVKIKEVFLGDTSYYIIMDLLSGKNLSILLKNQHTGLTVEQSKLIMHALLSGIDYMHSKNVMHRDIKLENIVLEKINNLTTLKLVDFGLATYSNIKKQYKISKLRFKYPKCGTPGYVAPEIANLTDQNSIYDKKCDIFSAGAVFYKLLTGRDLFPGTGFAYVLAQNKKCQIDFTLLQLRKLPSDAIILLKSMLQKDPILRPTAQECLKFPFFTSTQQNDTEKSPATNGTQNSNSAPIGPSNAHKKQFFAQQKQMMQTVDFQPEEKPEYKGSFVTNDMVQYPQMPKMVMKFNTTEFESI</sequence>
<feature type="binding site" evidence="3">
    <location>
        <position position="136"/>
    </location>
    <ligand>
        <name>ATP</name>
        <dbReference type="ChEBI" id="CHEBI:30616"/>
    </ligand>
</feature>
<dbReference type="InterPro" id="IPR011009">
    <property type="entry name" value="Kinase-like_dom_sf"/>
</dbReference>
<dbReference type="HOGENOM" id="CLU_000288_177_2_1"/>
<dbReference type="PROSITE" id="PS50011">
    <property type="entry name" value="PROTEIN_KINASE_DOM"/>
    <property type="match status" value="1"/>
</dbReference>
<dbReference type="PANTHER" id="PTHR44167">
    <property type="entry name" value="OVARIAN-SPECIFIC SERINE/THREONINE-PROTEIN KINASE LOK-RELATED"/>
    <property type="match status" value="1"/>
</dbReference>
<dbReference type="eggNOG" id="KOG0575">
    <property type="taxonomic scope" value="Eukaryota"/>
</dbReference>
<dbReference type="InterPro" id="IPR017441">
    <property type="entry name" value="Protein_kinase_ATP_BS"/>
</dbReference>
<dbReference type="InParanoid" id="A0DVU7"/>
<dbReference type="SMART" id="SM00220">
    <property type="entry name" value="S_TKc"/>
    <property type="match status" value="1"/>
</dbReference>
<dbReference type="Pfam" id="PF00069">
    <property type="entry name" value="Pkinase"/>
    <property type="match status" value="1"/>
</dbReference>
<dbReference type="GO" id="GO:0044773">
    <property type="term" value="P:mitotic DNA damage checkpoint signaling"/>
    <property type="evidence" value="ECO:0000318"/>
    <property type="project" value="GO_Central"/>
</dbReference>
<name>A0DVU7_PARTE</name>
<dbReference type="AlphaFoldDB" id="A0DVU7"/>
<evidence type="ECO:0000256" key="5">
    <source>
        <dbReference type="SAM" id="MobiDB-lite"/>
    </source>
</evidence>
<evidence type="ECO:0000313" key="8">
    <source>
        <dbReference type="Proteomes" id="UP000000600"/>
    </source>
</evidence>
<keyword evidence="1 3" id="KW-0547">Nucleotide-binding</keyword>
<feature type="domain" description="Protein kinase" evidence="6">
    <location>
        <begin position="107"/>
        <end position="370"/>
    </location>
</feature>
<dbReference type="SUPFAM" id="SSF56112">
    <property type="entry name" value="Protein kinase-like (PK-like)"/>
    <property type="match status" value="1"/>
</dbReference>
<keyword evidence="4" id="KW-0808">Transferase</keyword>
<dbReference type="PROSITE" id="PS00107">
    <property type="entry name" value="PROTEIN_KINASE_ATP"/>
    <property type="match status" value="1"/>
</dbReference>
<dbReference type="GeneID" id="5040346"/>
<dbReference type="InterPro" id="IPR000719">
    <property type="entry name" value="Prot_kinase_dom"/>
</dbReference>
<dbReference type="STRING" id="5888.A0DVU7"/>
<dbReference type="GO" id="GO:0005524">
    <property type="term" value="F:ATP binding"/>
    <property type="evidence" value="ECO:0007669"/>
    <property type="project" value="UniProtKB-UniRule"/>
</dbReference>
<organism evidence="7 8">
    <name type="scientific">Paramecium tetraurelia</name>
    <dbReference type="NCBI Taxonomy" id="5888"/>
    <lineage>
        <taxon>Eukaryota</taxon>
        <taxon>Sar</taxon>
        <taxon>Alveolata</taxon>
        <taxon>Ciliophora</taxon>
        <taxon>Intramacronucleata</taxon>
        <taxon>Oligohymenophorea</taxon>
        <taxon>Peniculida</taxon>
        <taxon>Parameciidae</taxon>
        <taxon>Paramecium</taxon>
    </lineage>
</organism>
<dbReference type="Proteomes" id="UP000000600">
    <property type="component" value="Unassembled WGS sequence"/>
</dbReference>
<comment type="similarity">
    <text evidence="4">Belongs to the protein kinase superfamily.</text>
</comment>
<dbReference type="GO" id="GO:0005737">
    <property type="term" value="C:cytoplasm"/>
    <property type="evidence" value="ECO:0000318"/>
    <property type="project" value="GO_Central"/>
</dbReference>
<evidence type="ECO:0000256" key="1">
    <source>
        <dbReference type="ARBA" id="ARBA00022741"/>
    </source>
</evidence>
<dbReference type="InterPro" id="IPR008271">
    <property type="entry name" value="Ser/Thr_kinase_AS"/>
</dbReference>
<protein>
    <recommendedName>
        <fullName evidence="6">Protein kinase domain-containing protein</fullName>
    </recommendedName>
</protein>
<keyword evidence="4" id="KW-0723">Serine/threonine-protein kinase</keyword>
<reference evidence="7 8" key="1">
    <citation type="journal article" date="2006" name="Nature">
        <title>Global trends of whole-genome duplications revealed by the ciliate Paramecium tetraurelia.</title>
        <authorList>
            <consortium name="Genoscope"/>
            <person name="Aury J.-M."/>
            <person name="Jaillon O."/>
            <person name="Duret L."/>
            <person name="Noel B."/>
            <person name="Jubin C."/>
            <person name="Porcel B.M."/>
            <person name="Segurens B."/>
            <person name="Daubin V."/>
            <person name="Anthouard V."/>
            <person name="Aiach N."/>
            <person name="Arnaiz O."/>
            <person name="Billaut A."/>
            <person name="Beisson J."/>
            <person name="Blanc I."/>
            <person name="Bouhouche K."/>
            <person name="Camara F."/>
            <person name="Duharcourt S."/>
            <person name="Guigo R."/>
            <person name="Gogendeau D."/>
            <person name="Katinka M."/>
            <person name="Keller A.-M."/>
            <person name="Kissmehl R."/>
            <person name="Klotz C."/>
            <person name="Koll F."/>
            <person name="Le Moue A."/>
            <person name="Lepere C."/>
            <person name="Malinsky S."/>
            <person name="Nowacki M."/>
            <person name="Nowak J.K."/>
            <person name="Plattner H."/>
            <person name="Poulain J."/>
            <person name="Ruiz F."/>
            <person name="Serrano V."/>
            <person name="Zagulski M."/>
            <person name="Dessen P."/>
            <person name="Betermier M."/>
            <person name="Weissenbach J."/>
            <person name="Scarpelli C."/>
            <person name="Schachter V."/>
            <person name="Sperling L."/>
            <person name="Meyer E."/>
            <person name="Cohen J."/>
            <person name="Wincker P."/>
        </authorList>
    </citation>
    <scope>NUCLEOTIDE SEQUENCE [LARGE SCALE GENOMIC DNA]</scope>
    <source>
        <strain evidence="7 8">Stock d4-2</strain>
    </source>
</reference>
<evidence type="ECO:0000256" key="2">
    <source>
        <dbReference type="ARBA" id="ARBA00022840"/>
    </source>
</evidence>
<evidence type="ECO:0000259" key="6">
    <source>
        <dbReference type="PROSITE" id="PS50011"/>
    </source>
</evidence>
<evidence type="ECO:0000256" key="3">
    <source>
        <dbReference type="PROSITE-ProRule" id="PRU10141"/>
    </source>
</evidence>
<dbReference type="GO" id="GO:0005634">
    <property type="term" value="C:nucleus"/>
    <property type="evidence" value="ECO:0000318"/>
    <property type="project" value="GO_Central"/>
</dbReference>
<dbReference type="KEGG" id="ptm:GSPATT00020817001"/>
<dbReference type="GO" id="GO:0004674">
    <property type="term" value="F:protein serine/threonine kinase activity"/>
    <property type="evidence" value="ECO:0000318"/>
    <property type="project" value="GO_Central"/>
</dbReference>